<dbReference type="SUPFAM" id="SSF158682">
    <property type="entry name" value="TerB-like"/>
    <property type="match status" value="1"/>
</dbReference>
<organism evidence="2 3">
    <name type="scientific">Neomicrococcus aestuarii</name>
    <dbReference type="NCBI Taxonomy" id="556325"/>
    <lineage>
        <taxon>Bacteria</taxon>
        <taxon>Bacillati</taxon>
        <taxon>Actinomycetota</taxon>
        <taxon>Actinomycetes</taxon>
        <taxon>Micrococcales</taxon>
        <taxon>Micrococcaceae</taxon>
        <taxon>Neomicrococcus</taxon>
    </lineage>
</organism>
<dbReference type="Gene3D" id="1.10.3680.10">
    <property type="entry name" value="TerB-like"/>
    <property type="match status" value="1"/>
</dbReference>
<gene>
    <name evidence="2" type="ORF">HD598_001345</name>
</gene>
<protein>
    <submittedName>
        <fullName evidence="2">Tellurite resistance protein</fullName>
    </submittedName>
</protein>
<feature type="region of interest" description="Disordered" evidence="1">
    <location>
        <begin position="1"/>
        <end position="28"/>
    </location>
</feature>
<name>A0A7W8X099_9MICC</name>
<evidence type="ECO:0000256" key="1">
    <source>
        <dbReference type="SAM" id="MobiDB-lite"/>
    </source>
</evidence>
<proteinExistence type="predicted"/>
<sequence>MSNSSRAELNSDDGSEIDAKTPTAEDIADVERERDSIREFVAGLNFVDIKNGNWFPRLLATSLTSYAEKVDAKYFQDKYQGVPPDAIVDQRIKMAARYAAIEGGLSASAYTATVAATIGTVGGSSPATVPMGIATVMVDIAYLSQLQLKLAYDIAVLYGVPLDVDDPEDLWKLIRVAFTVKSGEFVREGVNKAVPALMRPLIKRFYSGAVLNAARGLPVVGKFLLQRNLIKIGIPVVGIPLAVVLNRGTTVVAGKHAQSVFRNEARVLEVAKRLMDRSRHPQLLLWVAWLVINADGRISDDEALLIRHLIRFARERHEIADERLTSVVDLDPDDVWLLLSETDGEISDVLDASVVIAEIDGGINSKERKVIDELSGRSSGRQAT</sequence>
<dbReference type="EMBL" id="JACHDR010000001">
    <property type="protein sequence ID" value="MBB5512658.1"/>
    <property type="molecule type" value="Genomic_DNA"/>
</dbReference>
<reference evidence="2 3" key="1">
    <citation type="submission" date="2020-08" db="EMBL/GenBank/DDBJ databases">
        <title>Sequencing the genomes of 1000 actinobacteria strains.</title>
        <authorList>
            <person name="Klenk H.-P."/>
        </authorList>
    </citation>
    <scope>NUCLEOTIDE SEQUENCE [LARGE SCALE GENOMIC DNA]</scope>
    <source>
        <strain evidence="2 3">DSM 105783</strain>
    </source>
</reference>
<dbReference type="RefSeq" id="WP_221244612.1">
    <property type="nucleotide sequence ID" value="NZ_BAAARH010000001.1"/>
</dbReference>
<evidence type="ECO:0000313" key="2">
    <source>
        <dbReference type="EMBL" id="MBB5512658.1"/>
    </source>
</evidence>
<accession>A0A7W8X099</accession>
<comment type="caution">
    <text evidence="2">The sequence shown here is derived from an EMBL/GenBank/DDBJ whole genome shotgun (WGS) entry which is preliminary data.</text>
</comment>
<evidence type="ECO:0000313" key="3">
    <source>
        <dbReference type="Proteomes" id="UP000580797"/>
    </source>
</evidence>
<dbReference type="InterPro" id="IPR029024">
    <property type="entry name" value="TerB-like"/>
</dbReference>
<dbReference type="AlphaFoldDB" id="A0A7W8X099"/>
<dbReference type="Proteomes" id="UP000580797">
    <property type="component" value="Unassembled WGS sequence"/>
</dbReference>